<organism evidence="4 5">
    <name type="scientific">Elizabethkingia ursingii</name>
    <dbReference type="NCBI Taxonomy" id="1756150"/>
    <lineage>
        <taxon>Bacteria</taxon>
        <taxon>Pseudomonadati</taxon>
        <taxon>Bacteroidota</taxon>
        <taxon>Flavobacteriia</taxon>
        <taxon>Flavobacteriales</taxon>
        <taxon>Weeksellaceae</taxon>
        <taxon>Elizabethkingia</taxon>
    </lineage>
</organism>
<dbReference type="PANTHER" id="PTHR43280">
    <property type="entry name" value="ARAC-FAMILY TRANSCRIPTIONAL REGULATOR"/>
    <property type="match status" value="1"/>
</dbReference>
<evidence type="ECO:0000256" key="2">
    <source>
        <dbReference type="SAM" id="Phobius"/>
    </source>
</evidence>
<name>A0ABX3ND28_9FLAO</name>
<evidence type="ECO:0000256" key="1">
    <source>
        <dbReference type="ARBA" id="ARBA00023125"/>
    </source>
</evidence>
<feature type="domain" description="HTH araC/xylS-type" evidence="3">
    <location>
        <begin position="112"/>
        <end position="216"/>
    </location>
</feature>
<dbReference type="EMBL" id="MBDS01000001">
    <property type="protein sequence ID" value="OPB94536.1"/>
    <property type="molecule type" value="Genomic_DNA"/>
</dbReference>
<keyword evidence="2" id="KW-0812">Transmembrane</keyword>
<dbReference type="Gene3D" id="1.10.10.60">
    <property type="entry name" value="Homeodomain-like"/>
    <property type="match status" value="2"/>
</dbReference>
<dbReference type="PANTHER" id="PTHR43280:SF2">
    <property type="entry name" value="HTH-TYPE TRANSCRIPTIONAL REGULATOR EXSA"/>
    <property type="match status" value="1"/>
</dbReference>
<gene>
    <name evidence="4" type="ORF">BB021_18210</name>
</gene>
<dbReference type="Proteomes" id="UP000190016">
    <property type="component" value="Unassembled WGS sequence"/>
</dbReference>
<dbReference type="PROSITE" id="PS01124">
    <property type="entry name" value="HTH_ARAC_FAMILY_2"/>
    <property type="match status" value="1"/>
</dbReference>
<keyword evidence="5" id="KW-1185">Reference proteome</keyword>
<evidence type="ECO:0000259" key="3">
    <source>
        <dbReference type="PROSITE" id="PS01124"/>
    </source>
</evidence>
<accession>A0ABX3ND28</accession>
<comment type="caution">
    <text evidence="4">The sequence shown here is derived from an EMBL/GenBank/DDBJ whole genome shotgun (WGS) entry which is preliminary data.</text>
</comment>
<dbReference type="SMART" id="SM00342">
    <property type="entry name" value="HTH_ARAC"/>
    <property type="match status" value="1"/>
</dbReference>
<sequence>MKDVSIYVEPKLRYSHFNFLSALLPKEYDIKVLKEEIEELKRFNIIRVYASVLFIVLIVLYAFILLKYFAKSRSSIIIKQRKVGMERLVVKNPEQHIRKNGLSPEIENDLLEKLRVFEENKEFTKKGLSLNKLALMLKTNSYYLSMVINDFKGCNFSTYLSTLRIHYITNLLNTDRKFLSYTIEALANECGMASRQNFSNLFFEINGIRPRDFINRIKQNF</sequence>
<keyword evidence="2" id="KW-0472">Membrane</keyword>
<reference evidence="4 5" key="1">
    <citation type="submission" date="2016-07" db="EMBL/GenBank/DDBJ databases">
        <title>Revisiting the Taxonomy of the Elizabethkingia Genus based on Whole-Genome Sequencing, Optical Mapping, and MALDI-TOF.</title>
        <authorList>
            <person name="Nicholson A.C."/>
        </authorList>
    </citation>
    <scope>NUCLEOTIDE SEQUENCE [LARGE SCALE GENOMIC DNA]</scope>
    <source>
        <strain evidence="4 5">C1558</strain>
    </source>
</reference>
<keyword evidence="2" id="KW-1133">Transmembrane helix</keyword>
<evidence type="ECO:0000313" key="4">
    <source>
        <dbReference type="EMBL" id="OPB94536.1"/>
    </source>
</evidence>
<proteinExistence type="predicted"/>
<evidence type="ECO:0000313" key="5">
    <source>
        <dbReference type="Proteomes" id="UP000190016"/>
    </source>
</evidence>
<keyword evidence="1" id="KW-0238">DNA-binding</keyword>
<feature type="transmembrane region" description="Helical" evidence="2">
    <location>
        <begin position="48"/>
        <end position="70"/>
    </location>
</feature>
<dbReference type="InterPro" id="IPR018060">
    <property type="entry name" value="HTH_AraC"/>
</dbReference>
<protein>
    <recommendedName>
        <fullName evidence="3">HTH araC/xylS-type domain-containing protein</fullName>
    </recommendedName>
</protein>